<protein>
    <recommendedName>
        <fullName evidence="3">Complement C1q subcomponent subunit A</fullName>
    </recommendedName>
</protein>
<reference evidence="17" key="2">
    <citation type="submission" date="2025-08" db="UniProtKB">
        <authorList>
            <consortium name="Ensembl"/>
        </authorList>
    </citation>
    <scope>IDENTIFICATION</scope>
</reference>
<feature type="compositionally biased region" description="Basic and acidic residues" evidence="15">
    <location>
        <begin position="84"/>
        <end position="94"/>
    </location>
</feature>
<evidence type="ECO:0000256" key="1">
    <source>
        <dbReference type="ARBA" id="ARBA00004241"/>
    </source>
</evidence>
<dbReference type="FunFam" id="2.60.120.40:FF:000001">
    <property type="entry name" value="Complement C1q B chain"/>
    <property type="match status" value="1"/>
</dbReference>
<dbReference type="Gene3D" id="2.60.120.40">
    <property type="match status" value="1"/>
</dbReference>
<dbReference type="SUPFAM" id="SSF49842">
    <property type="entry name" value="TNF-like"/>
    <property type="match status" value="1"/>
</dbReference>
<keyword evidence="12" id="KW-0325">Glycoprotein</keyword>
<sequence length="289" mass="30543">MLCSPWGAMTVWCLCCRSENFPFWSHASETRSSSSALPFPTDNMGSISWLSVCLLILILDVVTPQGTTCQAPNGRDGHPGAPGRDGRPGQKGDVGEPGMAARSTGVRGLKGDPGVPGPPGKPGNQGYPGPDGPAGPAGETGSKGVKGQVSNVQDQSRTAFSATRKNPDPTPNANAVVFNNVLTNQDNRYSALTGEFTCKDPGYYYFSFQVVSSGSLCLRLMHKGAVVATFCDENNHRVHQVNSGSSVLKLAEGERVWLERDPEDGSSNIYDGPDADSVFSGFLLFPSEA</sequence>
<evidence type="ECO:0000313" key="18">
    <source>
        <dbReference type="Proteomes" id="UP000001646"/>
    </source>
</evidence>
<dbReference type="InterPro" id="IPR008983">
    <property type="entry name" value="Tumour_necrosis_fac-like_dom"/>
</dbReference>
<dbReference type="PROSITE" id="PS50871">
    <property type="entry name" value="C1Q"/>
    <property type="match status" value="1"/>
</dbReference>
<dbReference type="SMART" id="SM00110">
    <property type="entry name" value="C1Q"/>
    <property type="match status" value="1"/>
</dbReference>
<name>A0A803STV7_ANOCA</name>
<evidence type="ECO:0000256" key="8">
    <source>
        <dbReference type="ARBA" id="ARBA00022859"/>
    </source>
</evidence>
<evidence type="ECO:0000256" key="4">
    <source>
        <dbReference type="ARBA" id="ARBA00022525"/>
    </source>
</evidence>
<keyword evidence="7" id="KW-0677">Repeat</keyword>
<dbReference type="PANTHER" id="PTHR15427:SF26">
    <property type="entry name" value="COMPLEMENT C1Q SUBCOMPONENT SUBUNIT A"/>
    <property type="match status" value="1"/>
</dbReference>
<evidence type="ECO:0000256" key="12">
    <source>
        <dbReference type="ARBA" id="ARBA00023180"/>
    </source>
</evidence>
<comment type="subunit">
    <text evidence="14">Core component of the complement C1 complex, a calcium-dependent complex composed of 1 molecule of the C1Q subcomplex, 2 molecules of C1R and 2 molecules of C1S. The C1Q subcomplex is composed 18 subunits: 3 chains of C1QA, C1QB, and C1QC trimerize to form 6 collagen-like triple helices connected to six globular ligand-recognition modules (C1q domain). Interacts with CR1 (via Sushi 24 and Sushi 25 domains). Interacts (via C-terminus) with CD33; this interaction activates CD33 inhibitory motifs.</text>
</comment>
<dbReference type="Ensembl" id="ENSACAT00000043366.1">
    <property type="protein sequence ID" value="ENSACAP00000026397.1"/>
    <property type="gene ID" value="ENSACAG00000014939.4"/>
</dbReference>
<evidence type="ECO:0000259" key="16">
    <source>
        <dbReference type="PROSITE" id="PS50871"/>
    </source>
</evidence>
<feature type="region of interest" description="Disordered" evidence="15">
    <location>
        <begin position="68"/>
        <end position="173"/>
    </location>
</feature>
<keyword evidence="18" id="KW-1185">Reference proteome</keyword>
<dbReference type="InterPro" id="IPR008160">
    <property type="entry name" value="Collagen"/>
</dbReference>
<evidence type="ECO:0000313" key="17">
    <source>
        <dbReference type="Ensembl" id="ENSACAP00000026397.1"/>
    </source>
</evidence>
<dbReference type="PRINTS" id="PR00007">
    <property type="entry name" value="COMPLEMNTC1Q"/>
</dbReference>
<feature type="compositionally biased region" description="Polar residues" evidence="15">
    <location>
        <begin position="148"/>
        <end position="164"/>
    </location>
</feature>
<dbReference type="PANTHER" id="PTHR15427">
    <property type="entry name" value="EMILIN ELASTIN MICROFIBRIL INTERFACE-LOCATED PROTEIN ELASTIN MICROFIBRIL INTERFACER"/>
    <property type="match status" value="1"/>
</dbReference>
<keyword evidence="5" id="KW-0399">Innate immunity</keyword>
<evidence type="ECO:0000256" key="7">
    <source>
        <dbReference type="ARBA" id="ARBA00022737"/>
    </source>
</evidence>
<dbReference type="GO" id="GO:0005576">
    <property type="term" value="C:extracellular region"/>
    <property type="evidence" value="ECO:0007669"/>
    <property type="project" value="UniProtKB-SubCell"/>
</dbReference>
<evidence type="ECO:0000256" key="6">
    <source>
        <dbReference type="ARBA" id="ARBA00022729"/>
    </source>
</evidence>
<dbReference type="Pfam" id="PF00386">
    <property type="entry name" value="C1q"/>
    <property type="match status" value="1"/>
</dbReference>
<keyword evidence="8" id="KW-0391">Immunity</keyword>
<dbReference type="Pfam" id="PF01391">
    <property type="entry name" value="Collagen"/>
    <property type="match status" value="1"/>
</dbReference>
<feature type="domain" description="C1q" evidence="16">
    <location>
        <begin position="153"/>
        <end position="289"/>
    </location>
</feature>
<keyword evidence="4" id="KW-0964">Secreted</keyword>
<keyword evidence="11" id="KW-1015">Disulfide bond</keyword>
<reference evidence="17" key="3">
    <citation type="submission" date="2025-09" db="UniProtKB">
        <authorList>
            <consortium name="Ensembl"/>
        </authorList>
    </citation>
    <scope>IDENTIFICATION</scope>
</reference>
<keyword evidence="10" id="KW-0176">Collagen</keyword>
<gene>
    <name evidence="17" type="primary">c1qa</name>
</gene>
<comment type="subcellular location">
    <subcellularLocation>
        <location evidence="1">Cell surface</location>
    </subcellularLocation>
    <subcellularLocation>
        <location evidence="2">Secreted</location>
    </subcellularLocation>
</comment>
<evidence type="ECO:0000256" key="13">
    <source>
        <dbReference type="ARBA" id="ARBA00023278"/>
    </source>
</evidence>
<evidence type="ECO:0000256" key="9">
    <source>
        <dbReference type="ARBA" id="ARBA00022875"/>
    </source>
</evidence>
<evidence type="ECO:0000256" key="2">
    <source>
        <dbReference type="ARBA" id="ARBA00004613"/>
    </source>
</evidence>
<dbReference type="InParanoid" id="A0A803STV7"/>
<dbReference type="Proteomes" id="UP000001646">
    <property type="component" value="Unplaced"/>
</dbReference>
<evidence type="ECO:0000256" key="14">
    <source>
        <dbReference type="ARBA" id="ARBA00093497"/>
    </source>
</evidence>
<organism evidence="17 18">
    <name type="scientific">Anolis carolinensis</name>
    <name type="common">Green anole</name>
    <name type="synonym">American chameleon</name>
    <dbReference type="NCBI Taxonomy" id="28377"/>
    <lineage>
        <taxon>Eukaryota</taxon>
        <taxon>Metazoa</taxon>
        <taxon>Chordata</taxon>
        <taxon>Craniata</taxon>
        <taxon>Vertebrata</taxon>
        <taxon>Euteleostomi</taxon>
        <taxon>Lepidosauria</taxon>
        <taxon>Squamata</taxon>
        <taxon>Bifurcata</taxon>
        <taxon>Unidentata</taxon>
        <taxon>Episquamata</taxon>
        <taxon>Toxicofera</taxon>
        <taxon>Iguania</taxon>
        <taxon>Dactyloidae</taxon>
        <taxon>Anolis</taxon>
    </lineage>
</organism>
<dbReference type="AlphaFoldDB" id="A0A803STV7"/>
<keyword evidence="9" id="KW-0180">Complement pathway</keyword>
<dbReference type="Bgee" id="ENSACAG00000014939">
    <property type="expression patterns" value="Expressed in adrenal gland and 11 other cell types or tissues"/>
</dbReference>
<evidence type="ECO:0000256" key="5">
    <source>
        <dbReference type="ARBA" id="ARBA00022588"/>
    </source>
</evidence>
<dbReference type="GeneTree" id="ENSGT00940000162143"/>
<evidence type="ECO:0000256" key="3">
    <source>
        <dbReference type="ARBA" id="ARBA00013456"/>
    </source>
</evidence>
<evidence type="ECO:0000256" key="15">
    <source>
        <dbReference type="SAM" id="MobiDB-lite"/>
    </source>
</evidence>
<evidence type="ECO:0000256" key="10">
    <source>
        <dbReference type="ARBA" id="ARBA00023119"/>
    </source>
</evidence>
<keyword evidence="13" id="KW-0379">Hydroxylation</keyword>
<dbReference type="InterPro" id="IPR050392">
    <property type="entry name" value="Collagen/C1q_domain"/>
</dbReference>
<dbReference type="GO" id="GO:0009986">
    <property type="term" value="C:cell surface"/>
    <property type="evidence" value="ECO:0007669"/>
    <property type="project" value="UniProtKB-SubCell"/>
</dbReference>
<keyword evidence="6" id="KW-0732">Signal</keyword>
<dbReference type="GO" id="GO:0005581">
    <property type="term" value="C:collagen trimer"/>
    <property type="evidence" value="ECO:0007669"/>
    <property type="project" value="UniProtKB-KW"/>
</dbReference>
<reference evidence="17" key="1">
    <citation type="submission" date="2009-12" db="EMBL/GenBank/DDBJ databases">
        <title>The Genome Sequence of Anolis carolinensis (Green Anole Lizard).</title>
        <authorList>
            <consortium name="The Genome Sequencing Platform"/>
            <person name="Di Palma F."/>
            <person name="Alfoldi J."/>
            <person name="Heiman D."/>
            <person name="Young S."/>
            <person name="Grabherr M."/>
            <person name="Johnson J."/>
            <person name="Lander E.S."/>
            <person name="Lindblad-Toh K."/>
        </authorList>
    </citation>
    <scope>NUCLEOTIDE SEQUENCE [LARGE SCALE GENOMIC DNA]</scope>
    <source>
        <strain evidence="17">JBL SC #1</strain>
    </source>
</reference>
<dbReference type="GO" id="GO:0045087">
    <property type="term" value="P:innate immune response"/>
    <property type="evidence" value="ECO:0007669"/>
    <property type="project" value="UniProtKB-KW"/>
</dbReference>
<dbReference type="GO" id="GO:0006958">
    <property type="term" value="P:complement activation, classical pathway"/>
    <property type="evidence" value="ECO:0007669"/>
    <property type="project" value="UniProtKB-KW"/>
</dbReference>
<evidence type="ECO:0000256" key="11">
    <source>
        <dbReference type="ARBA" id="ARBA00023157"/>
    </source>
</evidence>
<accession>A0A803STV7</accession>
<proteinExistence type="predicted"/>
<dbReference type="InterPro" id="IPR001073">
    <property type="entry name" value="C1q_dom"/>
</dbReference>